<evidence type="ECO:0000313" key="3">
    <source>
        <dbReference type="Proteomes" id="UP000037510"/>
    </source>
</evidence>
<name>A0A0L7L8P3_OPEBR</name>
<gene>
    <name evidence="2" type="ORF">OBRU01_11569</name>
</gene>
<dbReference type="EMBL" id="JTDY01002196">
    <property type="protein sequence ID" value="KOB71903.1"/>
    <property type="molecule type" value="Genomic_DNA"/>
</dbReference>
<reference evidence="2 3" key="1">
    <citation type="journal article" date="2015" name="Genome Biol. Evol.">
        <title>The genome of winter moth (Operophtera brumata) provides a genomic perspective on sexual dimorphism and phenology.</title>
        <authorList>
            <person name="Derks M.F."/>
            <person name="Smit S."/>
            <person name="Salis L."/>
            <person name="Schijlen E."/>
            <person name="Bossers A."/>
            <person name="Mateman C."/>
            <person name="Pijl A.S."/>
            <person name="de Ridder D."/>
            <person name="Groenen M.A."/>
            <person name="Visser M.E."/>
            <person name="Megens H.J."/>
        </authorList>
    </citation>
    <scope>NUCLEOTIDE SEQUENCE [LARGE SCALE GENOMIC DNA]</scope>
    <source>
        <strain evidence="2">WM2013NL</strain>
        <tissue evidence="2">Head and thorax</tissue>
    </source>
</reference>
<dbReference type="AlphaFoldDB" id="A0A0L7L8P3"/>
<dbReference type="STRING" id="104452.A0A0L7L8P3"/>
<organism evidence="2 3">
    <name type="scientific">Operophtera brumata</name>
    <name type="common">Winter moth</name>
    <name type="synonym">Phalaena brumata</name>
    <dbReference type="NCBI Taxonomy" id="104452"/>
    <lineage>
        <taxon>Eukaryota</taxon>
        <taxon>Metazoa</taxon>
        <taxon>Ecdysozoa</taxon>
        <taxon>Arthropoda</taxon>
        <taxon>Hexapoda</taxon>
        <taxon>Insecta</taxon>
        <taxon>Pterygota</taxon>
        <taxon>Neoptera</taxon>
        <taxon>Endopterygota</taxon>
        <taxon>Lepidoptera</taxon>
        <taxon>Glossata</taxon>
        <taxon>Ditrysia</taxon>
        <taxon>Geometroidea</taxon>
        <taxon>Geometridae</taxon>
        <taxon>Larentiinae</taxon>
        <taxon>Operophtera</taxon>
    </lineage>
</organism>
<proteinExistence type="predicted"/>
<protein>
    <submittedName>
        <fullName evidence="2">Symplekin</fullName>
    </submittedName>
</protein>
<dbReference type="InterPro" id="IPR022075">
    <property type="entry name" value="Symplekin_C"/>
</dbReference>
<keyword evidence="3" id="KW-1185">Reference proteome</keyword>
<dbReference type="Pfam" id="PF12295">
    <property type="entry name" value="Symplekin_C"/>
    <property type="match status" value="1"/>
</dbReference>
<evidence type="ECO:0000313" key="2">
    <source>
        <dbReference type="EMBL" id="KOB71903.1"/>
    </source>
</evidence>
<dbReference type="GO" id="GO:0005847">
    <property type="term" value="C:mRNA cleavage and polyadenylation specificity factor complex"/>
    <property type="evidence" value="ECO:0007669"/>
    <property type="project" value="TreeGrafter"/>
</dbReference>
<dbReference type="Proteomes" id="UP000037510">
    <property type="component" value="Unassembled WGS sequence"/>
</dbReference>
<accession>A0A0L7L8P3</accession>
<dbReference type="InterPro" id="IPR021850">
    <property type="entry name" value="Symplekin/Pta1"/>
</dbReference>
<sequence>MRSVLQALTLYPAMGALALNILQLLVEKEVWLNKVAWEGWIKCCERLLPASTFLLLSLPGEPLQGCVSLPRLHAALAHHPEPQYSAPPAPVPMPAVNQLAPVQLPGMNPVAPVQLPGMNPVAPVQLPGMNPVAPTSLSGMNPLEPLPPGME</sequence>
<dbReference type="PANTHER" id="PTHR15245">
    <property type="entry name" value="SYMPLEKIN-RELATED"/>
    <property type="match status" value="1"/>
</dbReference>
<evidence type="ECO:0000259" key="1">
    <source>
        <dbReference type="Pfam" id="PF12295"/>
    </source>
</evidence>
<dbReference type="PANTHER" id="PTHR15245:SF20">
    <property type="entry name" value="SYMPLEKIN"/>
    <property type="match status" value="1"/>
</dbReference>
<feature type="domain" description="Symplekin C-terminal" evidence="1">
    <location>
        <begin position="1"/>
        <end position="64"/>
    </location>
</feature>
<comment type="caution">
    <text evidence="2">The sequence shown here is derived from an EMBL/GenBank/DDBJ whole genome shotgun (WGS) entry which is preliminary data.</text>
</comment>